<dbReference type="PROSITE" id="PS50931">
    <property type="entry name" value="HTH_LYSR"/>
    <property type="match status" value="1"/>
</dbReference>
<dbReference type="InterPro" id="IPR036388">
    <property type="entry name" value="WH-like_DNA-bd_sf"/>
</dbReference>
<evidence type="ECO:0000259" key="5">
    <source>
        <dbReference type="PROSITE" id="PS50931"/>
    </source>
</evidence>
<dbReference type="EMBL" id="ATHL01000087">
    <property type="protein sequence ID" value="EQB13589.1"/>
    <property type="molecule type" value="Genomic_DNA"/>
</dbReference>
<dbReference type="eggNOG" id="COG0583">
    <property type="taxonomic scope" value="Bacteria"/>
</dbReference>
<dbReference type="Gene3D" id="1.10.10.10">
    <property type="entry name" value="Winged helix-like DNA-binding domain superfamily/Winged helix DNA-binding domain"/>
    <property type="match status" value="1"/>
</dbReference>
<comment type="caution">
    <text evidence="6">The sequence shown here is derived from an EMBL/GenBank/DDBJ whole genome shotgun (WGS) entry which is preliminary data.</text>
</comment>
<dbReference type="InterPro" id="IPR005119">
    <property type="entry name" value="LysR_subst-bd"/>
</dbReference>
<dbReference type="Pfam" id="PF03466">
    <property type="entry name" value="LysR_substrate"/>
    <property type="match status" value="1"/>
</dbReference>
<feature type="domain" description="HTH lysR-type" evidence="5">
    <location>
        <begin position="1"/>
        <end position="58"/>
    </location>
</feature>
<organism evidence="6 7">
    <name type="scientific">Novosphingobium lindaniclasticum LE124</name>
    <dbReference type="NCBI Taxonomy" id="1096930"/>
    <lineage>
        <taxon>Bacteria</taxon>
        <taxon>Pseudomonadati</taxon>
        <taxon>Pseudomonadota</taxon>
        <taxon>Alphaproteobacteria</taxon>
        <taxon>Sphingomonadales</taxon>
        <taxon>Sphingomonadaceae</taxon>
        <taxon>Novosphingobium</taxon>
    </lineage>
</organism>
<proteinExistence type="inferred from homology"/>
<dbReference type="Proteomes" id="UP000015527">
    <property type="component" value="Unassembled WGS sequence"/>
</dbReference>
<dbReference type="AlphaFoldDB" id="T0IV66"/>
<evidence type="ECO:0000256" key="4">
    <source>
        <dbReference type="ARBA" id="ARBA00023163"/>
    </source>
</evidence>
<keyword evidence="4" id="KW-0804">Transcription</keyword>
<evidence type="ECO:0000256" key="1">
    <source>
        <dbReference type="ARBA" id="ARBA00009437"/>
    </source>
</evidence>
<name>T0IV66_9SPHN</name>
<dbReference type="InterPro" id="IPR000847">
    <property type="entry name" value="LysR_HTH_N"/>
</dbReference>
<dbReference type="RefSeq" id="WP_021234628.1">
    <property type="nucleotide sequence ID" value="NZ_ATHL01000087.1"/>
</dbReference>
<gene>
    <name evidence="6" type="ORF">L284_14015</name>
</gene>
<dbReference type="InterPro" id="IPR058163">
    <property type="entry name" value="LysR-type_TF_proteobact-type"/>
</dbReference>
<evidence type="ECO:0000313" key="7">
    <source>
        <dbReference type="Proteomes" id="UP000015527"/>
    </source>
</evidence>
<sequence>MEWSDLQVFLAAVRAGSYTAAGRQLGINRTTVGRRVDALEAALGIALFEEGPLGPAPNRAGKRLLAAAEVMEREVARMRSDLSLPNLPQGPVRVAGSGGIVSEFLPEFAEFRRRHPEVSIELLGELDPIDAVTYRRADLAIALVRKPPLRLWGVELATLAQAPYARRHGTAQPAQLGWGFELDAALPGSQWTASNPAGEAAEKAGLTTFNAWPQMKQAVLAGLGSATLWCFAADAEPDLKRLAPPDPRHACPLWLLHRAKAPPSPNLAALIAFLTDAIKSRVTGLPTR</sequence>
<keyword evidence="2" id="KW-0805">Transcription regulation</keyword>
<dbReference type="SUPFAM" id="SSF53850">
    <property type="entry name" value="Periplasmic binding protein-like II"/>
    <property type="match status" value="1"/>
</dbReference>
<keyword evidence="3" id="KW-0238">DNA-binding</keyword>
<dbReference type="GO" id="GO:0043565">
    <property type="term" value="F:sequence-specific DNA binding"/>
    <property type="evidence" value="ECO:0007669"/>
    <property type="project" value="TreeGrafter"/>
</dbReference>
<dbReference type="GO" id="GO:0003700">
    <property type="term" value="F:DNA-binding transcription factor activity"/>
    <property type="evidence" value="ECO:0007669"/>
    <property type="project" value="InterPro"/>
</dbReference>
<keyword evidence="7" id="KW-1185">Reference proteome</keyword>
<accession>T0IV66</accession>
<evidence type="ECO:0000256" key="3">
    <source>
        <dbReference type="ARBA" id="ARBA00023125"/>
    </source>
</evidence>
<reference evidence="6 7" key="1">
    <citation type="journal article" date="2013" name="Genome Announc.">
        <title>Genome Sequence of Novosphingobium lindaniclasticum LE124T, Isolated from a Hexachlorocyclohexane Dumpsite.</title>
        <authorList>
            <person name="Saxena A."/>
            <person name="Nayyar N."/>
            <person name="Sangwan N."/>
            <person name="Kumari R."/>
            <person name="Khurana J.P."/>
            <person name="Lal R."/>
        </authorList>
    </citation>
    <scope>NUCLEOTIDE SEQUENCE [LARGE SCALE GENOMIC DNA]</scope>
    <source>
        <strain evidence="6 7">LE124</strain>
    </source>
</reference>
<dbReference type="GO" id="GO:0006351">
    <property type="term" value="P:DNA-templated transcription"/>
    <property type="evidence" value="ECO:0007669"/>
    <property type="project" value="TreeGrafter"/>
</dbReference>
<dbReference type="SUPFAM" id="SSF46785">
    <property type="entry name" value="Winged helix' DNA-binding domain"/>
    <property type="match status" value="1"/>
</dbReference>
<protein>
    <recommendedName>
        <fullName evidence="5">HTH lysR-type domain-containing protein</fullName>
    </recommendedName>
</protein>
<dbReference type="PATRIC" id="fig|1096930.3.peg.2787"/>
<dbReference type="InterPro" id="IPR036390">
    <property type="entry name" value="WH_DNA-bd_sf"/>
</dbReference>
<dbReference type="Gene3D" id="3.40.190.290">
    <property type="match status" value="1"/>
</dbReference>
<comment type="similarity">
    <text evidence="1">Belongs to the LysR transcriptional regulatory family.</text>
</comment>
<evidence type="ECO:0000256" key="2">
    <source>
        <dbReference type="ARBA" id="ARBA00023015"/>
    </source>
</evidence>
<evidence type="ECO:0000313" key="6">
    <source>
        <dbReference type="EMBL" id="EQB13589.1"/>
    </source>
</evidence>
<dbReference type="Pfam" id="PF00126">
    <property type="entry name" value="HTH_1"/>
    <property type="match status" value="1"/>
</dbReference>
<dbReference type="PANTHER" id="PTHR30537:SF3">
    <property type="entry name" value="TRANSCRIPTIONAL REGULATORY PROTEIN"/>
    <property type="match status" value="1"/>
</dbReference>
<dbReference type="PANTHER" id="PTHR30537">
    <property type="entry name" value="HTH-TYPE TRANSCRIPTIONAL REGULATOR"/>
    <property type="match status" value="1"/>
</dbReference>